<proteinExistence type="predicted"/>
<dbReference type="Ensembl" id="ENSAMXT00000037888.1">
    <property type="protein sequence ID" value="ENSAMXP00000053205.1"/>
    <property type="gene ID" value="ENSAMXG00000037461.1"/>
</dbReference>
<dbReference type="STRING" id="7994.ENSAMXP00000053205"/>
<dbReference type="PANTHER" id="PTHR36961:SF1">
    <property type="entry name" value="LEUKEMIA-ASSOCIATED PROTEIN 7"/>
    <property type="match status" value="1"/>
</dbReference>
<dbReference type="OrthoDB" id="8788044at2759"/>
<dbReference type="InterPro" id="IPR031510">
    <property type="entry name" value="DLEU7"/>
</dbReference>
<dbReference type="PANTHER" id="PTHR36961">
    <property type="entry name" value="LEUKEMIA-ASSOCIATED PROTEIN 7"/>
    <property type="match status" value="1"/>
</dbReference>
<dbReference type="GeneTree" id="ENSGT00940000171515"/>
<organism evidence="1 2">
    <name type="scientific">Astyanax mexicanus</name>
    <name type="common">Blind cave fish</name>
    <name type="synonym">Astyanax fasciatus mexicanus</name>
    <dbReference type="NCBI Taxonomy" id="7994"/>
    <lineage>
        <taxon>Eukaryota</taxon>
        <taxon>Metazoa</taxon>
        <taxon>Chordata</taxon>
        <taxon>Craniata</taxon>
        <taxon>Vertebrata</taxon>
        <taxon>Euteleostomi</taxon>
        <taxon>Actinopterygii</taxon>
        <taxon>Neopterygii</taxon>
        <taxon>Teleostei</taxon>
        <taxon>Ostariophysi</taxon>
        <taxon>Characiformes</taxon>
        <taxon>Characoidei</taxon>
        <taxon>Acestrorhamphidae</taxon>
        <taxon>Acestrorhamphinae</taxon>
        <taxon>Astyanax</taxon>
    </lineage>
</organism>
<dbReference type="GeneID" id="103047493"/>
<dbReference type="Bgee" id="ENSAMXG00000037461">
    <property type="expression patterns" value="Expressed in pharyngeal gill and 6 other cell types or tissues"/>
</dbReference>
<dbReference type="InParanoid" id="A0A3B1KGQ5"/>
<dbReference type="KEGG" id="amex:103047493"/>
<reference evidence="2" key="2">
    <citation type="journal article" date="2014" name="Nat. Commun.">
        <title>The cavefish genome reveals candidate genes for eye loss.</title>
        <authorList>
            <person name="McGaugh S.E."/>
            <person name="Gross J.B."/>
            <person name="Aken B."/>
            <person name="Blin M."/>
            <person name="Borowsky R."/>
            <person name="Chalopin D."/>
            <person name="Hinaux H."/>
            <person name="Jeffery W.R."/>
            <person name="Keene A."/>
            <person name="Ma L."/>
            <person name="Minx P."/>
            <person name="Murphy D."/>
            <person name="O'Quin K.E."/>
            <person name="Retaux S."/>
            <person name="Rohner N."/>
            <person name="Searle S.M."/>
            <person name="Stahl B.A."/>
            <person name="Tabin C."/>
            <person name="Volff J.N."/>
            <person name="Yoshizawa M."/>
            <person name="Warren W.C."/>
        </authorList>
    </citation>
    <scope>NUCLEOTIDE SEQUENCE [LARGE SCALE GENOMIC DNA]</scope>
    <source>
        <strain evidence="2">female</strain>
    </source>
</reference>
<dbReference type="Proteomes" id="UP000018467">
    <property type="component" value="Unassembled WGS sequence"/>
</dbReference>
<keyword evidence="2" id="KW-1185">Reference proteome</keyword>
<reference evidence="2" key="1">
    <citation type="submission" date="2013-03" db="EMBL/GenBank/DDBJ databases">
        <authorList>
            <person name="Jeffery W."/>
            <person name="Warren W."/>
            <person name="Wilson R.K."/>
        </authorList>
    </citation>
    <scope>NUCLEOTIDE SEQUENCE</scope>
    <source>
        <strain evidence="2">female</strain>
    </source>
</reference>
<accession>A0A3B1KGQ5</accession>
<dbReference type="OMA" id="PMEHQTE"/>
<evidence type="ECO:0000313" key="2">
    <source>
        <dbReference type="Proteomes" id="UP000018467"/>
    </source>
</evidence>
<dbReference type="CTD" id="220107"/>
<evidence type="ECO:0000313" key="1">
    <source>
        <dbReference type="Ensembl" id="ENSAMXP00000053205.1"/>
    </source>
</evidence>
<dbReference type="AlphaFoldDB" id="A0A3B1KGQ5"/>
<sequence length="162" mass="18317">MGHRSLRHQVEALKLLHDLNQSRMVGNNAGSAAVEGNLELRRNLLRNKPQTVAERARESLFSRLVEILSQVISIEQDLLASLSEDLRSFLLRHKDSVDLKNICLRMSVNKAGYQSDKDLRELRVCLQLIVDNLLSVLREENSLSSIGAIRRLVGISTTFLDM</sequence>
<reference evidence="1" key="4">
    <citation type="submission" date="2025-09" db="UniProtKB">
        <authorList>
            <consortium name="Ensembl"/>
        </authorList>
    </citation>
    <scope>IDENTIFICATION</scope>
</reference>
<name>A0A3B1KGQ5_ASTMX</name>
<dbReference type="Pfam" id="PF15760">
    <property type="entry name" value="DLEU7"/>
    <property type="match status" value="1"/>
</dbReference>
<dbReference type="RefSeq" id="XP_007251393.1">
    <property type="nucleotide sequence ID" value="XM_007251331.4"/>
</dbReference>
<reference evidence="1" key="3">
    <citation type="submission" date="2025-08" db="UniProtKB">
        <authorList>
            <consortium name="Ensembl"/>
        </authorList>
    </citation>
    <scope>IDENTIFICATION</scope>
</reference>
<protein>
    <submittedName>
        <fullName evidence="1">Deleted in lymphocytic leukemia 7</fullName>
    </submittedName>
</protein>